<dbReference type="STRING" id="1431546.CAQU_04060"/>
<dbReference type="KEGG" id="caqu:CAQU_04060"/>
<organism evidence="4 5">
    <name type="scientific">Corynebacterium aquilae DSM 44791</name>
    <dbReference type="NCBI Taxonomy" id="1431546"/>
    <lineage>
        <taxon>Bacteria</taxon>
        <taxon>Bacillati</taxon>
        <taxon>Actinomycetota</taxon>
        <taxon>Actinomycetes</taxon>
        <taxon>Mycobacteriales</taxon>
        <taxon>Corynebacteriaceae</taxon>
        <taxon>Corynebacterium</taxon>
    </lineage>
</organism>
<dbReference type="RefSeq" id="WP_075725414.1">
    <property type="nucleotide sequence ID" value="NZ_CP009245.1"/>
</dbReference>
<feature type="compositionally biased region" description="Low complexity" evidence="1">
    <location>
        <begin position="58"/>
        <end position="76"/>
    </location>
</feature>
<name>A0A1L7CES5_9CORY</name>
<feature type="signal peptide" evidence="3">
    <location>
        <begin position="1"/>
        <end position="27"/>
    </location>
</feature>
<dbReference type="Proteomes" id="UP000185478">
    <property type="component" value="Chromosome"/>
</dbReference>
<evidence type="ECO:0000313" key="4">
    <source>
        <dbReference type="EMBL" id="APT84380.1"/>
    </source>
</evidence>
<keyword evidence="3" id="KW-0732">Signal</keyword>
<keyword evidence="2" id="KW-0472">Membrane</keyword>
<feature type="region of interest" description="Disordered" evidence="1">
    <location>
        <begin position="31"/>
        <end position="150"/>
    </location>
</feature>
<evidence type="ECO:0000256" key="3">
    <source>
        <dbReference type="SAM" id="SignalP"/>
    </source>
</evidence>
<keyword evidence="2" id="KW-1133">Transmembrane helix</keyword>
<accession>A0A1L7CES5</accession>
<protein>
    <recommendedName>
        <fullName evidence="6">Or membrane protein</fullName>
    </recommendedName>
</protein>
<sequence>MALKRRIAATVSLALAVSVMPAVSAHAQDTATTDTAATAPAATDQAGQSGDSAEGSKDSASTTDTADAGTQTGADAPAEGNTGVAEDTATTPAKENTEAAETTPAKEDGSKESTGTTPATNTTEQPAPGTGTTPGDNNNGTHRPTTGELSSWATGSVSGWGGLVFFSVSSVVILIAMVSVMVAELLHLPLPFGLKSPQPPAINHR</sequence>
<evidence type="ECO:0000256" key="1">
    <source>
        <dbReference type="SAM" id="MobiDB-lite"/>
    </source>
</evidence>
<keyword evidence="2" id="KW-0812">Transmembrane</keyword>
<evidence type="ECO:0000313" key="5">
    <source>
        <dbReference type="Proteomes" id="UP000185478"/>
    </source>
</evidence>
<dbReference type="OrthoDB" id="10016282at2"/>
<dbReference type="AlphaFoldDB" id="A0A1L7CES5"/>
<reference evidence="4 5" key="1">
    <citation type="submission" date="2014-08" db="EMBL/GenBank/DDBJ databases">
        <title>Complete genome sequence of Corynebacterium aquilae S-613T(T) (=DSM 44791(T)), isolated from the choana of a healthy golden eagle.</title>
        <authorList>
            <person name="Ruckert C."/>
            <person name="Albersmeier A."/>
            <person name="Winkler A."/>
            <person name="Kalinowski J."/>
        </authorList>
    </citation>
    <scope>NUCLEOTIDE SEQUENCE [LARGE SCALE GENOMIC DNA]</scope>
    <source>
        <strain evidence="4 5">S-613</strain>
    </source>
</reference>
<feature type="transmembrane region" description="Helical" evidence="2">
    <location>
        <begin position="160"/>
        <end position="186"/>
    </location>
</feature>
<feature type="compositionally biased region" description="Low complexity" evidence="1">
    <location>
        <begin position="122"/>
        <end position="141"/>
    </location>
</feature>
<evidence type="ECO:0000256" key="2">
    <source>
        <dbReference type="SAM" id="Phobius"/>
    </source>
</evidence>
<gene>
    <name evidence="4" type="ORF">CAQU_04060</name>
</gene>
<feature type="compositionally biased region" description="Polar residues" evidence="1">
    <location>
        <begin position="112"/>
        <end position="121"/>
    </location>
</feature>
<evidence type="ECO:0008006" key="6">
    <source>
        <dbReference type="Google" id="ProtNLM"/>
    </source>
</evidence>
<dbReference type="EMBL" id="CP009245">
    <property type="protein sequence ID" value="APT84380.1"/>
    <property type="molecule type" value="Genomic_DNA"/>
</dbReference>
<keyword evidence="5" id="KW-1185">Reference proteome</keyword>
<feature type="compositionally biased region" description="Low complexity" evidence="1">
    <location>
        <begin position="31"/>
        <end position="46"/>
    </location>
</feature>
<feature type="chain" id="PRO_5012046819" description="Or membrane protein" evidence="3">
    <location>
        <begin position="28"/>
        <end position="205"/>
    </location>
</feature>
<proteinExistence type="predicted"/>